<name>A0AAJ2BS14_9PSED</name>
<dbReference type="Proteomes" id="UP001268036">
    <property type="component" value="Unassembled WGS sequence"/>
</dbReference>
<keyword evidence="2" id="KW-0732">Signal</keyword>
<comment type="caution">
    <text evidence="3">The sequence shown here is derived from an EMBL/GenBank/DDBJ whole genome shotgun (WGS) entry which is preliminary data.</text>
</comment>
<dbReference type="AlphaFoldDB" id="A0AAJ2BS14"/>
<feature type="compositionally biased region" description="Basic and acidic residues" evidence="1">
    <location>
        <begin position="90"/>
        <end position="111"/>
    </location>
</feature>
<proteinExistence type="predicted"/>
<feature type="chain" id="PRO_5042610296" description="Lipoprotein" evidence="2">
    <location>
        <begin position="25"/>
        <end position="117"/>
    </location>
</feature>
<organism evidence="3 4">
    <name type="scientific">Pseudomonas oryzihabitans</name>
    <dbReference type="NCBI Taxonomy" id="47885"/>
    <lineage>
        <taxon>Bacteria</taxon>
        <taxon>Pseudomonadati</taxon>
        <taxon>Pseudomonadota</taxon>
        <taxon>Gammaproteobacteria</taxon>
        <taxon>Pseudomonadales</taxon>
        <taxon>Pseudomonadaceae</taxon>
        <taxon>Pseudomonas</taxon>
    </lineage>
</organism>
<sequence>MAVFRRIALLSALLSMLSMLTACASYHDQLIAQGYPPAYADGFSDGCQTGKQAVNGIGYVHKDLRRFAGEKPYQQGWDAGYAQCVQTAQRDEQERFHEQMRENRESPEQLHLRSKTR</sequence>
<evidence type="ECO:0000256" key="2">
    <source>
        <dbReference type="SAM" id="SignalP"/>
    </source>
</evidence>
<feature type="signal peptide" evidence="2">
    <location>
        <begin position="1"/>
        <end position="24"/>
    </location>
</feature>
<evidence type="ECO:0000256" key="1">
    <source>
        <dbReference type="SAM" id="MobiDB-lite"/>
    </source>
</evidence>
<feature type="region of interest" description="Disordered" evidence="1">
    <location>
        <begin position="90"/>
        <end position="117"/>
    </location>
</feature>
<accession>A0AAJ2BS14</accession>
<dbReference type="EMBL" id="JAVJAF010000001">
    <property type="protein sequence ID" value="MDR6235359.1"/>
    <property type="molecule type" value="Genomic_DNA"/>
</dbReference>
<evidence type="ECO:0000313" key="3">
    <source>
        <dbReference type="EMBL" id="MDR6235359.1"/>
    </source>
</evidence>
<protein>
    <recommendedName>
        <fullName evidence="5">Lipoprotein</fullName>
    </recommendedName>
</protein>
<dbReference type="PROSITE" id="PS51257">
    <property type="entry name" value="PROKAR_LIPOPROTEIN"/>
    <property type="match status" value="1"/>
</dbReference>
<evidence type="ECO:0008006" key="5">
    <source>
        <dbReference type="Google" id="ProtNLM"/>
    </source>
</evidence>
<dbReference type="RefSeq" id="WP_309759908.1">
    <property type="nucleotide sequence ID" value="NZ_JAVJAF010000001.1"/>
</dbReference>
<evidence type="ECO:0000313" key="4">
    <source>
        <dbReference type="Proteomes" id="UP001268036"/>
    </source>
</evidence>
<gene>
    <name evidence="3" type="ORF">QE440_003100</name>
</gene>
<reference evidence="3" key="1">
    <citation type="submission" date="2023-08" db="EMBL/GenBank/DDBJ databases">
        <title>Functional and genomic diversity of the sorghum phyllosphere microbiome.</title>
        <authorList>
            <person name="Shade A."/>
        </authorList>
    </citation>
    <scope>NUCLEOTIDE SEQUENCE</scope>
    <source>
        <strain evidence="3">SORGH_AS_0201</strain>
    </source>
</reference>